<feature type="non-terminal residue" evidence="1">
    <location>
        <position position="214"/>
    </location>
</feature>
<dbReference type="Gene3D" id="3.40.50.620">
    <property type="entry name" value="HUPs"/>
    <property type="match status" value="1"/>
</dbReference>
<dbReference type="SUPFAM" id="SSF52374">
    <property type="entry name" value="Nucleotidylyl transferase"/>
    <property type="match status" value="1"/>
</dbReference>
<evidence type="ECO:0000313" key="2">
    <source>
        <dbReference type="Proteomes" id="UP001328107"/>
    </source>
</evidence>
<dbReference type="InterPro" id="IPR014729">
    <property type="entry name" value="Rossmann-like_a/b/a_fold"/>
</dbReference>
<dbReference type="Proteomes" id="UP001328107">
    <property type="component" value="Unassembled WGS sequence"/>
</dbReference>
<protein>
    <recommendedName>
        <fullName evidence="3">Cytidyltransferase-like domain-containing protein</fullName>
    </recommendedName>
</protein>
<evidence type="ECO:0000313" key="1">
    <source>
        <dbReference type="EMBL" id="GMR54619.1"/>
    </source>
</evidence>
<gene>
    <name evidence="1" type="ORF">PMAYCL1PPCAC_24814</name>
</gene>
<dbReference type="EMBL" id="BTRK01000005">
    <property type="protein sequence ID" value="GMR54619.1"/>
    <property type="molecule type" value="Genomic_DNA"/>
</dbReference>
<name>A0AAN5D1F9_9BILA</name>
<sequence>MLRPEEATPECINMTLQNVRCDRLFVSVISDLPLEPTLSFLYAAASQFAPHLDLRVLINKFPPSDSFAFKGRYDGDIWEEKRQGEGRFKKTVSAGCFDRLHNGHKTLRCLIQPAIVRVNAVRDFLESITDVPIEVRIITLPFMPALTMRDIQAMVVSEESKRQGQQFNTMRVYRNLDPLYIEVVEPLSMDSGRKISSTNRRWELLGNLLRPTNK</sequence>
<dbReference type="AlphaFoldDB" id="A0AAN5D1F9"/>
<accession>A0AAN5D1F9</accession>
<keyword evidence="2" id="KW-1185">Reference proteome</keyword>
<evidence type="ECO:0008006" key="3">
    <source>
        <dbReference type="Google" id="ProtNLM"/>
    </source>
</evidence>
<proteinExistence type="predicted"/>
<organism evidence="1 2">
    <name type="scientific">Pristionchus mayeri</name>
    <dbReference type="NCBI Taxonomy" id="1317129"/>
    <lineage>
        <taxon>Eukaryota</taxon>
        <taxon>Metazoa</taxon>
        <taxon>Ecdysozoa</taxon>
        <taxon>Nematoda</taxon>
        <taxon>Chromadorea</taxon>
        <taxon>Rhabditida</taxon>
        <taxon>Rhabditina</taxon>
        <taxon>Diplogasteromorpha</taxon>
        <taxon>Diplogasteroidea</taxon>
        <taxon>Neodiplogasteridae</taxon>
        <taxon>Pristionchus</taxon>
    </lineage>
</organism>
<comment type="caution">
    <text evidence="1">The sequence shown here is derived from an EMBL/GenBank/DDBJ whole genome shotgun (WGS) entry which is preliminary data.</text>
</comment>
<reference evidence="2" key="1">
    <citation type="submission" date="2022-10" db="EMBL/GenBank/DDBJ databases">
        <title>Genome assembly of Pristionchus species.</title>
        <authorList>
            <person name="Yoshida K."/>
            <person name="Sommer R.J."/>
        </authorList>
    </citation>
    <scope>NUCLEOTIDE SEQUENCE [LARGE SCALE GENOMIC DNA]</scope>
    <source>
        <strain evidence="2">RS5460</strain>
    </source>
</reference>